<dbReference type="InterPro" id="IPR000847">
    <property type="entry name" value="LysR_HTH_N"/>
</dbReference>
<evidence type="ECO:0000313" key="6">
    <source>
        <dbReference type="EMBL" id="NIF24345.1"/>
    </source>
</evidence>
<evidence type="ECO:0000256" key="4">
    <source>
        <dbReference type="ARBA" id="ARBA00023163"/>
    </source>
</evidence>
<dbReference type="SUPFAM" id="SSF46785">
    <property type="entry name" value="Winged helix' DNA-binding domain"/>
    <property type="match status" value="1"/>
</dbReference>
<protein>
    <submittedName>
        <fullName evidence="6">LysR family transcriptional regulator</fullName>
    </submittedName>
</protein>
<name>A0ABX0RG95_9GAMM</name>
<sequence>MNHTSLEIFCVVAGELSITRAARLLGRVQSNITTRIQQLEEELGVALFVRESKQLRLSAEGKQFLQYAKKLLALAEEARQSLHPQHPAGTLRLGSMECTAASRLAGPLVAFSKAFPDVQLTLTTQPTQQSLAAVVNAELDCALVALPRAADGTPVCPPELSALPLFDEALLLLLPVSLQGINDYSELQGVTLATFRAGCSYRALAEQYLPAPLSMQEVSSYHTMLACVAGGNAVCLLPASVLALMQPPQSLHSLPVCNAITWLVWRNGYSSPAFNQLRHLLSEAAKSAARQ</sequence>
<dbReference type="PANTHER" id="PTHR30126:SF40">
    <property type="entry name" value="HTH-TYPE TRANSCRIPTIONAL REGULATOR GLTR"/>
    <property type="match status" value="1"/>
</dbReference>
<evidence type="ECO:0000256" key="3">
    <source>
        <dbReference type="ARBA" id="ARBA00023125"/>
    </source>
</evidence>
<comment type="caution">
    <text evidence="6">The sequence shown here is derived from an EMBL/GenBank/DDBJ whole genome shotgun (WGS) entry which is preliminary data.</text>
</comment>
<dbReference type="InterPro" id="IPR036390">
    <property type="entry name" value="WH_DNA-bd_sf"/>
</dbReference>
<dbReference type="PANTHER" id="PTHR30126">
    <property type="entry name" value="HTH-TYPE TRANSCRIPTIONAL REGULATOR"/>
    <property type="match status" value="1"/>
</dbReference>
<dbReference type="InterPro" id="IPR005119">
    <property type="entry name" value="LysR_subst-bd"/>
</dbReference>
<dbReference type="SUPFAM" id="SSF53850">
    <property type="entry name" value="Periplasmic binding protein-like II"/>
    <property type="match status" value="1"/>
</dbReference>
<gene>
    <name evidence="6" type="ORF">F3J40_22490</name>
</gene>
<dbReference type="PRINTS" id="PR00039">
    <property type="entry name" value="HTHLYSR"/>
</dbReference>
<dbReference type="Pfam" id="PF00126">
    <property type="entry name" value="HTH_1"/>
    <property type="match status" value="1"/>
</dbReference>
<accession>A0ABX0RG95</accession>
<dbReference type="Proteomes" id="UP001515683">
    <property type="component" value="Unassembled WGS sequence"/>
</dbReference>
<evidence type="ECO:0000313" key="7">
    <source>
        <dbReference type="Proteomes" id="UP001515683"/>
    </source>
</evidence>
<organism evidence="6 7">
    <name type="scientific">Candidatus Pantoea multigeneris</name>
    <dbReference type="NCBI Taxonomy" id="2608357"/>
    <lineage>
        <taxon>Bacteria</taxon>
        <taxon>Pseudomonadati</taxon>
        <taxon>Pseudomonadota</taxon>
        <taxon>Gammaproteobacteria</taxon>
        <taxon>Enterobacterales</taxon>
        <taxon>Erwiniaceae</taxon>
        <taxon>Pantoea</taxon>
    </lineage>
</organism>
<keyword evidence="7" id="KW-1185">Reference proteome</keyword>
<feature type="domain" description="HTH lysR-type" evidence="5">
    <location>
        <begin position="1"/>
        <end position="58"/>
    </location>
</feature>
<dbReference type="PROSITE" id="PS50931">
    <property type="entry name" value="HTH_LYSR"/>
    <property type="match status" value="1"/>
</dbReference>
<evidence type="ECO:0000256" key="2">
    <source>
        <dbReference type="ARBA" id="ARBA00023015"/>
    </source>
</evidence>
<comment type="similarity">
    <text evidence="1">Belongs to the LysR transcriptional regulatory family.</text>
</comment>
<keyword evidence="3" id="KW-0238">DNA-binding</keyword>
<dbReference type="Gene3D" id="1.10.10.10">
    <property type="entry name" value="Winged helix-like DNA-binding domain superfamily/Winged helix DNA-binding domain"/>
    <property type="match status" value="1"/>
</dbReference>
<dbReference type="RefSeq" id="WP_167018215.1">
    <property type="nucleotide sequence ID" value="NZ_VWXF01000014.1"/>
</dbReference>
<proteinExistence type="inferred from homology"/>
<dbReference type="EMBL" id="VWXF01000014">
    <property type="protein sequence ID" value="NIF24345.1"/>
    <property type="molecule type" value="Genomic_DNA"/>
</dbReference>
<evidence type="ECO:0000256" key="1">
    <source>
        <dbReference type="ARBA" id="ARBA00009437"/>
    </source>
</evidence>
<dbReference type="Gene3D" id="3.40.190.290">
    <property type="match status" value="1"/>
</dbReference>
<keyword evidence="4" id="KW-0804">Transcription</keyword>
<dbReference type="Pfam" id="PF03466">
    <property type="entry name" value="LysR_substrate"/>
    <property type="match status" value="1"/>
</dbReference>
<dbReference type="InterPro" id="IPR036388">
    <property type="entry name" value="WH-like_DNA-bd_sf"/>
</dbReference>
<keyword evidence="2" id="KW-0805">Transcription regulation</keyword>
<reference evidence="6 7" key="1">
    <citation type="journal article" date="2019" name="bioRxiv">
        <title>Bacteria contribute to plant secondary compound degradation in a generalist herbivore system.</title>
        <authorList>
            <person name="Francoeur C.B."/>
            <person name="Khadempour L."/>
            <person name="Moreira-Soto R.D."/>
            <person name="Gotting K."/>
            <person name="Book A.J."/>
            <person name="Pinto-Tomas A.A."/>
            <person name="Keefover-Ring K."/>
            <person name="Currie C.R."/>
        </authorList>
    </citation>
    <scope>NUCLEOTIDE SEQUENCE [LARGE SCALE GENOMIC DNA]</scope>
    <source>
        <strain evidence="6">Acro-835</strain>
    </source>
</reference>
<evidence type="ECO:0000259" key="5">
    <source>
        <dbReference type="PROSITE" id="PS50931"/>
    </source>
</evidence>